<sequence length="82" mass="8740">MNGAVSGAGTPLATHSAVTAIPFFVPTIVVVAIIVVVVWRDRRRHPDEDGHRPHPDEDDRRARPGEDEAPGSGTGRDGPPAR</sequence>
<evidence type="ECO:0008006" key="5">
    <source>
        <dbReference type="Google" id="ProtNLM"/>
    </source>
</evidence>
<dbReference type="RefSeq" id="WP_345349482.1">
    <property type="nucleotide sequence ID" value="NZ_BAABHJ010000002.1"/>
</dbReference>
<organism evidence="3 4">
    <name type="scientific">Actinoallomurus liliacearum</name>
    <dbReference type="NCBI Taxonomy" id="1080073"/>
    <lineage>
        <taxon>Bacteria</taxon>
        <taxon>Bacillati</taxon>
        <taxon>Actinomycetota</taxon>
        <taxon>Actinomycetes</taxon>
        <taxon>Streptosporangiales</taxon>
        <taxon>Thermomonosporaceae</taxon>
        <taxon>Actinoallomurus</taxon>
    </lineage>
</organism>
<protein>
    <recommendedName>
        <fullName evidence="5">Secreted protein</fullName>
    </recommendedName>
</protein>
<feature type="compositionally biased region" description="Basic and acidic residues" evidence="1">
    <location>
        <begin position="44"/>
        <end position="66"/>
    </location>
</feature>
<keyword evidence="2" id="KW-0472">Membrane</keyword>
<keyword evidence="4" id="KW-1185">Reference proteome</keyword>
<evidence type="ECO:0000256" key="1">
    <source>
        <dbReference type="SAM" id="MobiDB-lite"/>
    </source>
</evidence>
<dbReference type="Proteomes" id="UP001500212">
    <property type="component" value="Unassembled WGS sequence"/>
</dbReference>
<evidence type="ECO:0000313" key="4">
    <source>
        <dbReference type="Proteomes" id="UP001500212"/>
    </source>
</evidence>
<accession>A0ABP8TF68</accession>
<reference evidence="4" key="1">
    <citation type="journal article" date="2019" name="Int. J. Syst. Evol. Microbiol.">
        <title>The Global Catalogue of Microorganisms (GCM) 10K type strain sequencing project: providing services to taxonomists for standard genome sequencing and annotation.</title>
        <authorList>
            <consortium name="The Broad Institute Genomics Platform"/>
            <consortium name="The Broad Institute Genome Sequencing Center for Infectious Disease"/>
            <person name="Wu L."/>
            <person name="Ma J."/>
        </authorList>
    </citation>
    <scope>NUCLEOTIDE SEQUENCE [LARGE SCALE GENOMIC DNA]</scope>
    <source>
        <strain evidence="4">JCM 17938</strain>
    </source>
</reference>
<dbReference type="EMBL" id="BAABHJ010000002">
    <property type="protein sequence ID" value="GAA4603585.1"/>
    <property type="molecule type" value="Genomic_DNA"/>
</dbReference>
<keyword evidence="2" id="KW-0812">Transmembrane</keyword>
<feature type="transmembrane region" description="Helical" evidence="2">
    <location>
        <begin position="20"/>
        <end position="39"/>
    </location>
</feature>
<proteinExistence type="predicted"/>
<gene>
    <name evidence="3" type="ORF">GCM10023195_11950</name>
</gene>
<keyword evidence="2" id="KW-1133">Transmembrane helix</keyword>
<evidence type="ECO:0000256" key="2">
    <source>
        <dbReference type="SAM" id="Phobius"/>
    </source>
</evidence>
<name>A0ABP8TF68_9ACTN</name>
<evidence type="ECO:0000313" key="3">
    <source>
        <dbReference type="EMBL" id="GAA4603585.1"/>
    </source>
</evidence>
<comment type="caution">
    <text evidence="3">The sequence shown here is derived from an EMBL/GenBank/DDBJ whole genome shotgun (WGS) entry which is preliminary data.</text>
</comment>
<feature type="region of interest" description="Disordered" evidence="1">
    <location>
        <begin position="42"/>
        <end position="82"/>
    </location>
</feature>